<keyword evidence="1" id="KW-1015">Disulfide bond</keyword>
<protein>
    <recommendedName>
        <fullName evidence="3">C-type lectin domain-containing protein</fullName>
    </recommendedName>
</protein>
<dbReference type="InterPro" id="IPR050111">
    <property type="entry name" value="C-type_lectin/snaclec_domain"/>
</dbReference>
<dbReference type="Ensembl" id="ENSAPET00000004354.1">
    <property type="protein sequence ID" value="ENSAPEP00000004239.1"/>
    <property type="gene ID" value="ENSAPEG00000002970.1"/>
</dbReference>
<proteinExistence type="predicted"/>
<dbReference type="InterPro" id="IPR018378">
    <property type="entry name" value="C-type_lectin_CS"/>
</dbReference>
<dbReference type="SUPFAM" id="SSF56436">
    <property type="entry name" value="C-type lectin-like"/>
    <property type="match status" value="1"/>
</dbReference>
<sequence length="228" mass="27257">RPAAVCLGFLCLLLVAGLITRTYLCEYYFLHTRYNNLVEEKDQLQTRYNNLVEEKDQLQTRYNNLKDQLQTTYNNLLQKNHSWSSSPKTDDHFQKGWVHFNHSFYYISSVKKNWNESRNDCLQRGADIAFLLITDFLCKSFTERLPDRIWIGLKYNESTEWKWVDETPLTQCYWLHGEPNGVEKDEHCVEIKRNNADKGWNDAPCTVTKTWICEKKVLKCRWFLPQRQ</sequence>
<reference evidence="4" key="3">
    <citation type="submission" date="2025-09" db="UniProtKB">
        <authorList>
            <consortium name="Ensembl"/>
        </authorList>
    </citation>
    <scope>IDENTIFICATION</scope>
</reference>
<evidence type="ECO:0000313" key="4">
    <source>
        <dbReference type="Ensembl" id="ENSAPEP00000004239.1"/>
    </source>
</evidence>
<dbReference type="SMART" id="SM00034">
    <property type="entry name" value="CLECT"/>
    <property type="match status" value="1"/>
</dbReference>
<dbReference type="Proteomes" id="UP000265080">
    <property type="component" value="Chromosome 3"/>
</dbReference>
<reference evidence="4 5" key="1">
    <citation type="submission" date="2018-03" db="EMBL/GenBank/DDBJ databases">
        <title>Finding Nemo's genes: A chromosome-scale reference assembly of the genome of the orange clownfish Amphiprion percula.</title>
        <authorList>
            <person name="Lehmann R."/>
        </authorList>
    </citation>
    <scope>NUCLEOTIDE SEQUENCE</scope>
</reference>
<dbReference type="PROSITE" id="PS50041">
    <property type="entry name" value="C_TYPE_LECTIN_2"/>
    <property type="match status" value="1"/>
</dbReference>
<dbReference type="GeneTree" id="ENSGT01020000230338"/>
<dbReference type="PANTHER" id="PTHR22803">
    <property type="entry name" value="MANNOSE, PHOSPHOLIPASE, LECTIN RECEPTOR RELATED"/>
    <property type="match status" value="1"/>
</dbReference>
<dbReference type="InterPro" id="IPR016187">
    <property type="entry name" value="CTDL_fold"/>
</dbReference>
<dbReference type="InterPro" id="IPR016186">
    <property type="entry name" value="C-type_lectin-like/link_sf"/>
</dbReference>
<reference evidence="4" key="2">
    <citation type="submission" date="2025-08" db="UniProtKB">
        <authorList>
            <consortium name="Ensembl"/>
        </authorList>
    </citation>
    <scope>IDENTIFICATION</scope>
</reference>
<evidence type="ECO:0000313" key="5">
    <source>
        <dbReference type="Proteomes" id="UP000265080"/>
    </source>
</evidence>
<dbReference type="STRING" id="161767.ENSAPEP00000004239"/>
<dbReference type="Pfam" id="PF00059">
    <property type="entry name" value="Lectin_C"/>
    <property type="match status" value="1"/>
</dbReference>
<dbReference type="Gene3D" id="1.20.5.400">
    <property type="match status" value="1"/>
</dbReference>
<evidence type="ECO:0000256" key="1">
    <source>
        <dbReference type="ARBA" id="ARBA00023157"/>
    </source>
</evidence>
<accession>A0A3P8RYH2</accession>
<dbReference type="PROSITE" id="PS00615">
    <property type="entry name" value="C_TYPE_LECTIN_1"/>
    <property type="match status" value="1"/>
</dbReference>
<feature type="domain" description="C-type lectin" evidence="3">
    <location>
        <begin position="100"/>
        <end position="214"/>
    </location>
</feature>
<organism evidence="4 5">
    <name type="scientific">Amphiprion percula</name>
    <name type="common">Orange clownfish</name>
    <name type="synonym">Lutjanus percula</name>
    <dbReference type="NCBI Taxonomy" id="161767"/>
    <lineage>
        <taxon>Eukaryota</taxon>
        <taxon>Metazoa</taxon>
        <taxon>Chordata</taxon>
        <taxon>Craniata</taxon>
        <taxon>Vertebrata</taxon>
        <taxon>Euteleostomi</taxon>
        <taxon>Actinopterygii</taxon>
        <taxon>Neopterygii</taxon>
        <taxon>Teleostei</taxon>
        <taxon>Neoteleostei</taxon>
        <taxon>Acanthomorphata</taxon>
        <taxon>Ovalentaria</taxon>
        <taxon>Pomacentridae</taxon>
        <taxon>Amphiprion</taxon>
    </lineage>
</organism>
<feature type="coiled-coil region" evidence="2">
    <location>
        <begin position="34"/>
        <end position="75"/>
    </location>
</feature>
<keyword evidence="5" id="KW-1185">Reference proteome</keyword>
<evidence type="ECO:0000256" key="2">
    <source>
        <dbReference type="SAM" id="Coils"/>
    </source>
</evidence>
<keyword evidence="2" id="KW-0175">Coiled coil</keyword>
<evidence type="ECO:0000259" key="3">
    <source>
        <dbReference type="PROSITE" id="PS50041"/>
    </source>
</evidence>
<dbReference type="Gene3D" id="3.10.100.10">
    <property type="entry name" value="Mannose-Binding Protein A, subunit A"/>
    <property type="match status" value="1"/>
</dbReference>
<name>A0A3P8RYH2_AMPPE</name>
<dbReference type="InterPro" id="IPR001304">
    <property type="entry name" value="C-type_lectin-like"/>
</dbReference>
<dbReference type="AlphaFoldDB" id="A0A3P8RYH2"/>